<evidence type="ECO:0000313" key="2">
    <source>
        <dbReference type="EMBL" id="TFK33712.1"/>
    </source>
</evidence>
<dbReference type="SUPFAM" id="SSF52047">
    <property type="entry name" value="RNI-like"/>
    <property type="match status" value="1"/>
</dbReference>
<evidence type="ECO:0000256" key="1">
    <source>
        <dbReference type="SAM" id="MobiDB-lite"/>
    </source>
</evidence>
<proteinExistence type="predicted"/>
<dbReference type="STRING" id="68775.A0A5C3LLX7"/>
<dbReference type="InterPro" id="IPR032675">
    <property type="entry name" value="LRR_dom_sf"/>
</dbReference>
<dbReference type="AlphaFoldDB" id="A0A5C3LLX7"/>
<organism evidence="2 3">
    <name type="scientific">Crucibulum laeve</name>
    <dbReference type="NCBI Taxonomy" id="68775"/>
    <lineage>
        <taxon>Eukaryota</taxon>
        <taxon>Fungi</taxon>
        <taxon>Dikarya</taxon>
        <taxon>Basidiomycota</taxon>
        <taxon>Agaricomycotina</taxon>
        <taxon>Agaricomycetes</taxon>
        <taxon>Agaricomycetidae</taxon>
        <taxon>Agaricales</taxon>
        <taxon>Agaricineae</taxon>
        <taxon>Nidulariaceae</taxon>
        <taxon>Crucibulum</taxon>
    </lineage>
</organism>
<name>A0A5C3LLX7_9AGAR</name>
<accession>A0A5C3LLX7</accession>
<sequence>MSELRQIPIEALRSNNVPSGEEKELILRHIADAEVDLVSFNDKVMEAYRILRELQSQRQNIISYIEAQRSLFSQIRTIPDEILVEIFLACSHSISIAAGPIGFPWNLTQVCSRWRRIALSCTPLWSDLHLDQSSFPKHSPLRLDSMRELFDLCLQRSSEQLLSLRVVFSSFSHFPFLDRLLSTSHRWERLTFFTGPMGFQPLNILKDNVPELRHLIIYDLHCADQGDTVVAFQDAPKLTHVSLIHFRSALGLFKLPWNQLTHISLRAQLNYREYVQLLRLFQNITNLDVRGVTLRDSITESDTMTCIELPRVQTFSLEWFSDIKFILQPLRLPNLTTLSILVGDYTDKPDIKPISDLLNHSSSHLKKLDVYGSSPADYIIRIFEIAEDIGHLELHTVHSYRGLLMKRLTITSGENLSDDVFNSGSSVPILLPNLHTLSLNGVKPSDLPPLVRMLRSRVGEGSNSTSMDNTSQLSSAKVGGNDAVPLRKLRFLLTNINGADEDLLEELRTFTKDGRLKLNMDWIPDGQWFS</sequence>
<dbReference type="Gene3D" id="3.80.10.10">
    <property type="entry name" value="Ribonuclease Inhibitor"/>
    <property type="match status" value="1"/>
</dbReference>
<feature type="region of interest" description="Disordered" evidence="1">
    <location>
        <begin position="459"/>
        <end position="478"/>
    </location>
</feature>
<keyword evidence="3" id="KW-1185">Reference proteome</keyword>
<evidence type="ECO:0000313" key="3">
    <source>
        <dbReference type="Proteomes" id="UP000308652"/>
    </source>
</evidence>
<dbReference type="OrthoDB" id="3365698at2759"/>
<feature type="compositionally biased region" description="Polar residues" evidence="1">
    <location>
        <begin position="461"/>
        <end position="475"/>
    </location>
</feature>
<dbReference type="EMBL" id="ML213643">
    <property type="protein sequence ID" value="TFK33712.1"/>
    <property type="molecule type" value="Genomic_DNA"/>
</dbReference>
<dbReference type="Proteomes" id="UP000308652">
    <property type="component" value="Unassembled WGS sequence"/>
</dbReference>
<gene>
    <name evidence="2" type="ORF">BDQ12DRAFT_404407</name>
</gene>
<reference evidence="2 3" key="1">
    <citation type="journal article" date="2019" name="Nat. Ecol. Evol.">
        <title>Megaphylogeny resolves global patterns of mushroom evolution.</title>
        <authorList>
            <person name="Varga T."/>
            <person name="Krizsan K."/>
            <person name="Foldi C."/>
            <person name="Dima B."/>
            <person name="Sanchez-Garcia M."/>
            <person name="Sanchez-Ramirez S."/>
            <person name="Szollosi G.J."/>
            <person name="Szarkandi J.G."/>
            <person name="Papp V."/>
            <person name="Albert L."/>
            <person name="Andreopoulos W."/>
            <person name="Angelini C."/>
            <person name="Antonin V."/>
            <person name="Barry K.W."/>
            <person name="Bougher N.L."/>
            <person name="Buchanan P."/>
            <person name="Buyck B."/>
            <person name="Bense V."/>
            <person name="Catcheside P."/>
            <person name="Chovatia M."/>
            <person name="Cooper J."/>
            <person name="Damon W."/>
            <person name="Desjardin D."/>
            <person name="Finy P."/>
            <person name="Geml J."/>
            <person name="Haridas S."/>
            <person name="Hughes K."/>
            <person name="Justo A."/>
            <person name="Karasinski D."/>
            <person name="Kautmanova I."/>
            <person name="Kiss B."/>
            <person name="Kocsube S."/>
            <person name="Kotiranta H."/>
            <person name="LaButti K.M."/>
            <person name="Lechner B.E."/>
            <person name="Liimatainen K."/>
            <person name="Lipzen A."/>
            <person name="Lukacs Z."/>
            <person name="Mihaltcheva S."/>
            <person name="Morgado L.N."/>
            <person name="Niskanen T."/>
            <person name="Noordeloos M.E."/>
            <person name="Ohm R.A."/>
            <person name="Ortiz-Santana B."/>
            <person name="Ovrebo C."/>
            <person name="Racz N."/>
            <person name="Riley R."/>
            <person name="Savchenko A."/>
            <person name="Shiryaev A."/>
            <person name="Soop K."/>
            <person name="Spirin V."/>
            <person name="Szebenyi C."/>
            <person name="Tomsovsky M."/>
            <person name="Tulloss R.E."/>
            <person name="Uehling J."/>
            <person name="Grigoriev I.V."/>
            <person name="Vagvolgyi C."/>
            <person name="Papp T."/>
            <person name="Martin F.M."/>
            <person name="Miettinen O."/>
            <person name="Hibbett D.S."/>
            <person name="Nagy L.G."/>
        </authorList>
    </citation>
    <scope>NUCLEOTIDE SEQUENCE [LARGE SCALE GENOMIC DNA]</scope>
    <source>
        <strain evidence="2 3">CBS 166.37</strain>
    </source>
</reference>
<protein>
    <submittedName>
        <fullName evidence="2">Uncharacterized protein</fullName>
    </submittedName>
</protein>